<proteinExistence type="predicted"/>
<reference evidence="2 3" key="1">
    <citation type="journal article" date="2023" name="Plants (Basel)">
        <title>Bridging the Gap: Combining Genomics and Transcriptomics Approaches to Understand Stylosanthes scabra, an Orphan Legume from the Brazilian Caatinga.</title>
        <authorList>
            <person name="Ferreira-Neto J.R.C."/>
            <person name="da Silva M.D."/>
            <person name="Binneck E."/>
            <person name="de Melo N.F."/>
            <person name="da Silva R.H."/>
            <person name="de Melo A.L.T.M."/>
            <person name="Pandolfi V."/>
            <person name="Bustamante F.O."/>
            <person name="Brasileiro-Vidal A.C."/>
            <person name="Benko-Iseppon A.M."/>
        </authorList>
    </citation>
    <scope>NUCLEOTIDE SEQUENCE [LARGE SCALE GENOMIC DNA]</scope>
    <source>
        <tissue evidence="2">Leaves</tissue>
    </source>
</reference>
<gene>
    <name evidence="2" type="ORF">PIB30_019397</name>
</gene>
<dbReference type="EMBL" id="JASCZI010271920">
    <property type="protein sequence ID" value="MED6217631.1"/>
    <property type="molecule type" value="Genomic_DNA"/>
</dbReference>
<dbReference type="SUPFAM" id="SSF47661">
    <property type="entry name" value="t-snare proteins"/>
    <property type="match status" value="1"/>
</dbReference>
<dbReference type="PANTHER" id="PTHR34949">
    <property type="entry name" value="OS05G0443700 PROTEIN"/>
    <property type="match status" value="1"/>
</dbReference>
<evidence type="ECO:0000313" key="3">
    <source>
        <dbReference type="Proteomes" id="UP001341840"/>
    </source>
</evidence>
<dbReference type="Proteomes" id="UP001341840">
    <property type="component" value="Unassembled WGS sequence"/>
</dbReference>
<organism evidence="2 3">
    <name type="scientific">Stylosanthes scabra</name>
    <dbReference type="NCBI Taxonomy" id="79078"/>
    <lineage>
        <taxon>Eukaryota</taxon>
        <taxon>Viridiplantae</taxon>
        <taxon>Streptophyta</taxon>
        <taxon>Embryophyta</taxon>
        <taxon>Tracheophyta</taxon>
        <taxon>Spermatophyta</taxon>
        <taxon>Magnoliopsida</taxon>
        <taxon>eudicotyledons</taxon>
        <taxon>Gunneridae</taxon>
        <taxon>Pentapetalae</taxon>
        <taxon>rosids</taxon>
        <taxon>fabids</taxon>
        <taxon>Fabales</taxon>
        <taxon>Fabaceae</taxon>
        <taxon>Papilionoideae</taxon>
        <taxon>50 kb inversion clade</taxon>
        <taxon>dalbergioids sensu lato</taxon>
        <taxon>Dalbergieae</taxon>
        <taxon>Pterocarpus clade</taxon>
        <taxon>Stylosanthes</taxon>
    </lineage>
</organism>
<dbReference type="PANTHER" id="PTHR34949:SF6">
    <property type="entry name" value="EXPRESSED PROTEIN"/>
    <property type="match status" value="1"/>
</dbReference>
<evidence type="ECO:0000256" key="1">
    <source>
        <dbReference type="ARBA" id="ARBA00022927"/>
    </source>
</evidence>
<accession>A0ABU6Z788</accession>
<protein>
    <submittedName>
        <fullName evidence="2">Uncharacterized protein</fullName>
    </submittedName>
</protein>
<name>A0ABU6Z788_9FABA</name>
<sequence length="247" mass="27964">MVSSFQPSENDPFFSAAEQLQESTDRMKFAYMTWYHAMKAERIPSNSDELFHDVKLSHQRAKWQLNIFQKALTTSRYRYQDFISAIADNITKVENSLNKCFQPGTNKHLPWVRPDDLGLREGEGNELALFLSRVPQAEPTSQDAHVSSDKMIAVSDDDLQQCNTPNASSGVMHKVATLFGLVKSMEAVSKLKGSNNNGYKKLKNHDQESENELLPLAQSNGFFQDLVARNSFSHWGFCDPRILLSEA</sequence>
<keyword evidence="1" id="KW-0653">Protein transport</keyword>
<comment type="caution">
    <text evidence="2">The sequence shown here is derived from an EMBL/GenBank/DDBJ whole genome shotgun (WGS) entry which is preliminary data.</text>
</comment>
<evidence type="ECO:0000313" key="2">
    <source>
        <dbReference type="EMBL" id="MED6217631.1"/>
    </source>
</evidence>
<keyword evidence="3" id="KW-1185">Reference proteome</keyword>
<dbReference type="InterPro" id="IPR010989">
    <property type="entry name" value="SNARE"/>
</dbReference>
<keyword evidence="1" id="KW-0813">Transport</keyword>